<feature type="transmembrane region" description="Helical" evidence="1">
    <location>
        <begin position="12"/>
        <end position="28"/>
    </location>
</feature>
<accession>Q1N6J5</accession>
<comment type="caution">
    <text evidence="2">The sequence shown here is derived from an EMBL/GenBank/DDBJ whole genome shotgun (WGS) entry which is preliminary data.</text>
</comment>
<evidence type="ECO:0000313" key="2">
    <source>
        <dbReference type="EMBL" id="EAT13597.1"/>
    </source>
</evidence>
<dbReference type="OrthoDB" id="9845070at2"/>
<proteinExistence type="predicted"/>
<evidence type="ECO:0000313" key="3">
    <source>
        <dbReference type="Proteomes" id="UP000004263"/>
    </source>
</evidence>
<keyword evidence="1" id="KW-0472">Membrane</keyword>
<keyword evidence="3" id="KW-1185">Reference proteome</keyword>
<reference evidence="2 3" key="1">
    <citation type="submission" date="2006-03" db="EMBL/GenBank/DDBJ databases">
        <authorList>
            <person name="Pinhassi J."/>
            <person name="Pedros-Alio C."/>
            <person name="Ferriera S."/>
            <person name="Johnson J."/>
            <person name="Kravitz S."/>
            <person name="Halpern A."/>
            <person name="Remington K."/>
            <person name="Beeson K."/>
            <person name="Tran B."/>
            <person name="Rogers Y.-H."/>
            <person name="Friedman R."/>
            <person name="Venter J.C."/>
        </authorList>
    </citation>
    <scope>NUCLEOTIDE SEQUENCE [LARGE SCALE GENOMIC DNA]</scope>
    <source>
        <strain evidence="2 3">RED65</strain>
    </source>
</reference>
<keyword evidence="1" id="KW-1133">Transmembrane helix</keyword>
<dbReference type="RefSeq" id="WP_007017018.1">
    <property type="nucleotide sequence ID" value="NZ_CH724113.1"/>
</dbReference>
<dbReference type="EMBL" id="AAQH01000001">
    <property type="protein sequence ID" value="EAT13597.1"/>
    <property type="molecule type" value="Genomic_DNA"/>
</dbReference>
<gene>
    <name evidence="2" type="ORF">RED65_09404</name>
</gene>
<protein>
    <submittedName>
        <fullName evidence="2">Uncharacterized protein</fullName>
    </submittedName>
</protein>
<dbReference type="Proteomes" id="UP000004263">
    <property type="component" value="Unassembled WGS sequence"/>
</dbReference>
<dbReference type="AlphaFoldDB" id="Q1N6J5"/>
<dbReference type="STRING" id="207949.RED65_09404"/>
<dbReference type="HOGENOM" id="CLU_1709667_0_0_6"/>
<keyword evidence="1" id="KW-0812">Transmembrane</keyword>
<organism evidence="2 3">
    <name type="scientific">Bermanella marisrubri</name>
    <dbReference type="NCBI Taxonomy" id="207949"/>
    <lineage>
        <taxon>Bacteria</taxon>
        <taxon>Pseudomonadati</taxon>
        <taxon>Pseudomonadota</taxon>
        <taxon>Gammaproteobacteria</taxon>
        <taxon>Oceanospirillales</taxon>
        <taxon>Oceanospirillaceae</taxon>
        <taxon>Bermanella</taxon>
    </lineage>
</organism>
<name>Q1N6J5_9GAMM</name>
<sequence length="153" mass="17030">MSYESFTKDPMLVAVASAFIGLFLAFLYDKWKSGQTRESALRVLCHQLEDQDRQLGVLNESLSKNRVLRGLDSNFINNFINGPSIDLAKDEKLALQLYKHLDNIELIKNALERINLYSASLSNSSDGLESSLKSVISGCRETISECILAAKNA</sequence>
<evidence type="ECO:0000256" key="1">
    <source>
        <dbReference type="SAM" id="Phobius"/>
    </source>
</evidence>